<dbReference type="Pfam" id="PF13567">
    <property type="entry name" value="DUF4131"/>
    <property type="match status" value="1"/>
</dbReference>
<organism evidence="10 11">
    <name type="scientific">Thalassolituus pacificus</name>
    <dbReference type="NCBI Taxonomy" id="2975440"/>
    <lineage>
        <taxon>Bacteria</taxon>
        <taxon>Pseudomonadati</taxon>
        <taxon>Pseudomonadota</taxon>
        <taxon>Gammaproteobacteria</taxon>
        <taxon>Oceanospirillales</taxon>
        <taxon>Oceanospirillaceae</taxon>
        <taxon>Thalassolituus</taxon>
    </lineage>
</organism>
<dbReference type="RefSeq" id="WP_260976485.1">
    <property type="nucleotide sequence ID" value="NZ_JAOANI010000019.1"/>
</dbReference>
<evidence type="ECO:0000256" key="1">
    <source>
        <dbReference type="ARBA" id="ARBA00004651"/>
    </source>
</evidence>
<dbReference type="Pfam" id="PF00753">
    <property type="entry name" value="Lactamase_B"/>
    <property type="match status" value="1"/>
</dbReference>
<dbReference type="PANTHER" id="PTHR30619">
    <property type="entry name" value="DNA INTERNALIZATION/COMPETENCE PROTEIN COMEC/REC2"/>
    <property type="match status" value="1"/>
</dbReference>
<accession>A0A9X2WGC1</accession>
<protein>
    <submittedName>
        <fullName evidence="10">DNA internalization-related competence protein ComEC/Rec2</fullName>
    </submittedName>
</protein>
<dbReference type="NCBIfam" id="TIGR00361">
    <property type="entry name" value="ComEC_Rec2"/>
    <property type="match status" value="1"/>
</dbReference>
<feature type="domain" description="Metallo-beta-lactamase" evidence="7">
    <location>
        <begin position="550"/>
        <end position="749"/>
    </location>
</feature>
<dbReference type="InterPro" id="IPR025405">
    <property type="entry name" value="DUF4131"/>
</dbReference>
<evidence type="ECO:0000256" key="3">
    <source>
        <dbReference type="ARBA" id="ARBA00022692"/>
    </source>
</evidence>
<dbReference type="InterPro" id="IPR052159">
    <property type="entry name" value="Competence_DNA_uptake"/>
</dbReference>
<dbReference type="GO" id="GO:0005886">
    <property type="term" value="C:plasma membrane"/>
    <property type="evidence" value="ECO:0007669"/>
    <property type="project" value="UniProtKB-SubCell"/>
</dbReference>
<evidence type="ECO:0000313" key="10">
    <source>
        <dbReference type="EMBL" id="MCT7359621.1"/>
    </source>
</evidence>
<dbReference type="AlphaFoldDB" id="A0A9X2WGC1"/>
<evidence type="ECO:0000256" key="4">
    <source>
        <dbReference type="ARBA" id="ARBA00022989"/>
    </source>
</evidence>
<dbReference type="InterPro" id="IPR001279">
    <property type="entry name" value="Metallo-B-lactamas"/>
</dbReference>
<dbReference type="Pfam" id="PF03772">
    <property type="entry name" value="Competence"/>
    <property type="match status" value="1"/>
</dbReference>
<feature type="transmembrane region" description="Helical" evidence="6">
    <location>
        <begin position="25"/>
        <end position="43"/>
    </location>
</feature>
<dbReference type="Proteomes" id="UP001147830">
    <property type="component" value="Unassembled WGS sequence"/>
</dbReference>
<gene>
    <name evidence="10" type="ORF">NYR02_11390</name>
</gene>
<dbReference type="SUPFAM" id="SSF56281">
    <property type="entry name" value="Metallo-hydrolase/oxidoreductase"/>
    <property type="match status" value="1"/>
</dbReference>
<dbReference type="InterPro" id="IPR035681">
    <property type="entry name" value="ComA-like_MBL"/>
</dbReference>
<dbReference type="PANTHER" id="PTHR30619:SF7">
    <property type="entry name" value="BETA-LACTAMASE DOMAIN PROTEIN"/>
    <property type="match status" value="1"/>
</dbReference>
<dbReference type="CDD" id="cd07731">
    <property type="entry name" value="ComA-like_MBL-fold"/>
    <property type="match status" value="1"/>
</dbReference>
<evidence type="ECO:0000259" key="7">
    <source>
        <dbReference type="Pfam" id="PF00753"/>
    </source>
</evidence>
<feature type="domain" description="DUF4131" evidence="9">
    <location>
        <begin position="26"/>
        <end position="204"/>
    </location>
</feature>
<keyword evidence="5 6" id="KW-0472">Membrane</keyword>
<comment type="caution">
    <text evidence="10">The sequence shown here is derived from an EMBL/GenBank/DDBJ whole genome shotgun (WGS) entry which is preliminary data.</text>
</comment>
<reference evidence="10" key="1">
    <citation type="journal article" date="2022" name="Front. Microbiol.">
        <title>Genome-based taxonomic rearrangement of Oceanobacter-related bacteria including the description of Thalassolituus hydrocarbonoclasticus sp. nov. and Thalassolituus pacificus sp. nov. and emended description of the genus Thalassolituus.</title>
        <authorList>
            <person name="Dong C."/>
            <person name="Wei L."/>
            <person name="Wang J."/>
            <person name="Lai Q."/>
            <person name="Huang Z."/>
            <person name="Shao Z."/>
        </authorList>
    </citation>
    <scope>NUCLEOTIDE SEQUENCE</scope>
    <source>
        <strain evidence="10">59MF3M-4</strain>
    </source>
</reference>
<feature type="domain" description="ComEC/Rec2-related protein" evidence="8">
    <location>
        <begin position="235"/>
        <end position="512"/>
    </location>
</feature>
<evidence type="ECO:0000313" key="11">
    <source>
        <dbReference type="Proteomes" id="UP001147830"/>
    </source>
</evidence>
<feature type="transmembrane region" description="Helical" evidence="6">
    <location>
        <begin position="64"/>
        <end position="84"/>
    </location>
</feature>
<dbReference type="GO" id="GO:0030420">
    <property type="term" value="P:establishment of competence for transformation"/>
    <property type="evidence" value="ECO:0007669"/>
    <property type="project" value="InterPro"/>
</dbReference>
<reference evidence="10" key="2">
    <citation type="submission" date="2022-08" db="EMBL/GenBank/DDBJ databases">
        <authorList>
            <person name="Dong C."/>
        </authorList>
    </citation>
    <scope>NUCLEOTIDE SEQUENCE</scope>
    <source>
        <strain evidence="10">59MF3M-4</strain>
    </source>
</reference>
<comment type="subcellular location">
    <subcellularLocation>
        <location evidence="1">Cell membrane</location>
        <topology evidence="1">Multi-pass membrane protein</topology>
    </subcellularLocation>
</comment>
<sequence>MHQIVLLCAFGIAVGTLLTPVQVFVLVLPVLALTLFALAFMYFPMLRLQLPRRRGPWLYRLSKLAALLAGMLAALLYGSFWLQANLGHRLPLDMDRTKATLHLRVLDVAKREQGVRLIVQVLPAEQASAMADPEAVAANPFPELRRLQLGWYRPAFEPRSGMLLNADVVLRSPRAFANRLPFDYEAFLLSSAIDGGGYIRSARLLDEGRPSLREQWLGGQRQQHSEAAWPWLAGLVFGEQQAFSAEQWRLAQHTGTLHLLVVSGLHVGMVAALGWLLALAVIRLWILLSGRGLRHPALVRLLLVGAVSGGYVWLAGTGIALQRAWIMIMVLLWLFFSGWRLNWLSALSLALLLVLLLNPLIWTRAGFGFSFIAVLSLLAFFNGRTNGRLQALVLPQWVVFVTMLPLLWFWGLPVSLMQVWTNLLAIPLLSLLILPLALLDVSLAWLGAVFVSADVFSAAQHAALVGMLDGLLATAGEYFWQLLRVLQQQRWPMQFWQPWPVLLFWPALLLLWRLGVSAALSWGAMLLLVLALFWSQSSAPTYREQAIMLDVGQGQSLVFISNHHVLVYDTGARFSAHFDAGSALLLPLLKQAGVTQIDTLLVSHSDIDHAGGLDSVLRGELPVRQLLLGQMLASVLSLRGSATSWREPVVCRTLAEAGWQEMDAALRYRILALPAPRLTQVADSDNNQSCVVQLDWFDRRFLLTGDIERDLEQQLVAHFGADLRSDVLVLAHHGSRSSSSSVFLEAVQPAQVWISAGFNNRFGHPHADVISRLNTLNIPWYLTARDGALLMASDGQLTTARSGWQPPWRQP</sequence>
<dbReference type="InterPro" id="IPR004477">
    <property type="entry name" value="ComEC_N"/>
</dbReference>
<keyword evidence="11" id="KW-1185">Reference proteome</keyword>
<feature type="transmembrane region" description="Helical" evidence="6">
    <location>
        <begin position="297"/>
        <end position="314"/>
    </location>
</feature>
<feature type="transmembrane region" description="Helical" evidence="6">
    <location>
        <begin position="503"/>
        <end position="534"/>
    </location>
</feature>
<evidence type="ECO:0000256" key="5">
    <source>
        <dbReference type="ARBA" id="ARBA00023136"/>
    </source>
</evidence>
<dbReference type="InterPro" id="IPR004797">
    <property type="entry name" value="Competence_ComEC/Rec2"/>
</dbReference>
<evidence type="ECO:0000256" key="2">
    <source>
        <dbReference type="ARBA" id="ARBA00022475"/>
    </source>
</evidence>
<feature type="transmembrane region" description="Helical" evidence="6">
    <location>
        <begin position="423"/>
        <end position="451"/>
    </location>
</feature>
<keyword evidence="3 6" id="KW-0812">Transmembrane</keyword>
<keyword evidence="4 6" id="KW-1133">Transmembrane helix</keyword>
<name>A0A9X2WGC1_9GAMM</name>
<feature type="transmembrane region" description="Helical" evidence="6">
    <location>
        <begin position="367"/>
        <end position="384"/>
    </location>
</feature>
<keyword evidence="2" id="KW-1003">Cell membrane</keyword>
<proteinExistence type="predicted"/>
<feature type="transmembrane region" description="Helical" evidence="6">
    <location>
        <begin position="391"/>
        <end position="411"/>
    </location>
</feature>
<dbReference type="InterPro" id="IPR036866">
    <property type="entry name" value="RibonucZ/Hydroxyglut_hydro"/>
</dbReference>
<dbReference type="Gene3D" id="3.60.15.10">
    <property type="entry name" value="Ribonuclease Z/Hydroxyacylglutathione hydrolase-like"/>
    <property type="match status" value="1"/>
</dbReference>
<evidence type="ECO:0000256" key="6">
    <source>
        <dbReference type="SAM" id="Phobius"/>
    </source>
</evidence>
<feature type="transmembrane region" description="Helical" evidence="6">
    <location>
        <begin position="463"/>
        <end position="483"/>
    </location>
</feature>
<evidence type="ECO:0000259" key="8">
    <source>
        <dbReference type="Pfam" id="PF03772"/>
    </source>
</evidence>
<evidence type="ECO:0000259" key="9">
    <source>
        <dbReference type="Pfam" id="PF13567"/>
    </source>
</evidence>
<dbReference type="EMBL" id="JAOANI010000019">
    <property type="protein sequence ID" value="MCT7359621.1"/>
    <property type="molecule type" value="Genomic_DNA"/>
</dbReference>
<feature type="transmembrane region" description="Helical" evidence="6">
    <location>
        <begin position="257"/>
        <end position="285"/>
    </location>
</feature>
<feature type="transmembrane region" description="Helical" evidence="6">
    <location>
        <begin position="343"/>
        <end position="361"/>
    </location>
</feature>
<dbReference type="NCBIfam" id="TIGR00360">
    <property type="entry name" value="ComEC_N-term"/>
    <property type="match status" value="1"/>
</dbReference>